<dbReference type="GO" id="GO:0005737">
    <property type="term" value="C:cytoplasm"/>
    <property type="evidence" value="ECO:0007669"/>
    <property type="project" value="TreeGrafter"/>
</dbReference>
<dbReference type="InterPro" id="IPR023696">
    <property type="entry name" value="Ureohydrolase_dom_sf"/>
</dbReference>
<feature type="compositionally biased region" description="Low complexity" evidence="1">
    <location>
        <begin position="858"/>
        <end position="871"/>
    </location>
</feature>
<dbReference type="InterPro" id="IPR000286">
    <property type="entry name" value="HDACs"/>
</dbReference>
<dbReference type="InterPro" id="IPR037138">
    <property type="entry name" value="His_deacetylse_dom_sf"/>
</dbReference>
<gene>
    <name evidence="3" type="ORF">Vbra_22835</name>
</gene>
<dbReference type="PRINTS" id="PR01270">
    <property type="entry name" value="HDASUPER"/>
</dbReference>
<organism evidence="3 4">
    <name type="scientific">Vitrella brassicaformis (strain CCMP3155)</name>
    <dbReference type="NCBI Taxonomy" id="1169540"/>
    <lineage>
        <taxon>Eukaryota</taxon>
        <taxon>Sar</taxon>
        <taxon>Alveolata</taxon>
        <taxon>Colpodellida</taxon>
        <taxon>Vitrellaceae</taxon>
        <taxon>Vitrella</taxon>
    </lineage>
</organism>
<sequence>MTLDNLKSAEPHQRPRELPPQLRRFVPVWTCTWCLASVFGEDEEKLTYWIDKKDEGVQFDGLIKYTGANMIYDDKTDSEVKEGAIFYIRDAPPRWLFGFGFLQGFAKFVCRYDDTNDAFWVMHAFSNGVLPEGHACGARVAAELLVELAGERISSFKEFVLHNVVNVNTYVLTRLHESVDPLDNLSHSPLQKREAELERAHVSAAELLSPELSTVFIKTALGRFTRNVLRFLNEWADVSRRIGSVRAVWANDFTQIGGELTKALHLHVQIVRTDNPVNVSPPLAMAKSPSDVPSAASLNLGDGGRNIVVLVWDESIEKLFRAHVGPSVHPERPERLTATIEHLKDEGLFDELTVLRSRPATRDELVLAHSKAYVDKILGLPKEAAAREIAKATHKEMDTNPMLACNKFWFPFSMDPDTYVCEGSTEAVKAGVGSVLTLMDVIMDPKSQVRSGFALVRPPGHHAGASQGGGFCLINNVATAARYLQSRHHVERIMIVDFDVHLGDGTYELVGQDEDILFFDVHRGGKTFYPGKDSRLKLTPDAAEGGTISLPLDRGYGDPDLYHVFREILLPACNIFQPNFILVSAGFDAVQRDRVGGCRVSPNCYGWMVSQLLQLADVHCEGKCGLVLEGGYHLMGMASAVASCVFALVHHPLPEDFAIDINPGAVIRLHHIGQMDTVHDVSANRKRRQPKRSTIRAIKELCKRYGWEPSQNLLIARTTSGMTSLSNSSVGSSVTSAGPMTPHRFSPFRFSGSNSPNQPMAGGALSRMTLGMMTPSMLRSRIFNYNDPAVPPLPKSSSNPVVHTLRQMSKNSLARLVDGLRRRKGGGSKRRPGGGMFRAHSHWDMQMQASIGRSPAMSPSLSPQSISPPLQRFQSQSRLPLAPGAAESFTGTLGEPSPRNAPPPSIQHPQPMLPQRGLVRGMVKSPSDGNILDRATRAGFGFIGDETPPAGMDCHRGEEEEELVLVVDESLEQQQRNGGVAAGGDETRMASTDMGEEGEGEGEGEVDDAIAAEHEPGSEAELVELGSRELRSAAAAVDDGGVSEDQQQMDGWLCGTCVDRPAADDHEQLDRQP</sequence>
<dbReference type="InParanoid" id="A0A0G4GSC7"/>
<dbReference type="GO" id="GO:0004407">
    <property type="term" value="F:histone deacetylase activity"/>
    <property type="evidence" value="ECO:0007669"/>
    <property type="project" value="TreeGrafter"/>
</dbReference>
<reference evidence="3 4" key="1">
    <citation type="submission" date="2014-11" db="EMBL/GenBank/DDBJ databases">
        <authorList>
            <person name="Zhu J."/>
            <person name="Qi W."/>
            <person name="Song R."/>
        </authorList>
    </citation>
    <scope>NUCLEOTIDE SEQUENCE [LARGE SCALE GENOMIC DNA]</scope>
</reference>
<dbReference type="STRING" id="1169540.A0A0G4GSC7"/>
<proteinExistence type="predicted"/>
<dbReference type="GO" id="GO:0000118">
    <property type="term" value="C:histone deacetylase complex"/>
    <property type="evidence" value="ECO:0007669"/>
    <property type="project" value="TreeGrafter"/>
</dbReference>
<name>A0A0G4GSC7_VITBC</name>
<evidence type="ECO:0000313" key="3">
    <source>
        <dbReference type="EMBL" id="CEM33521.1"/>
    </source>
</evidence>
<dbReference type="PANTHER" id="PTHR10625">
    <property type="entry name" value="HISTONE DEACETYLASE HDAC1-RELATED"/>
    <property type="match status" value="1"/>
</dbReference>
<dbReference type="EMBL" id="CDMY01000786">
    <property type="protein sequence ID" value="CEM33521.1"/>
    <property type="molecule type" value="Genomic_DNA"/>
</dbReference>
<dbReference type="CDD" id="cd09992">
    <property type="entry name" value="HDAC_classII"/>
    <property type="match status" value="1"/>
</dbReference>
<evidence type="ECO:0000256" key="1">
    <source>
        <dbReference type="SAM" id="MobiDB-lite"/>
    </source>
</evidence>
<dbReference type="Gene3D" id="3.40.800.20">
    <property type="entry name" value="Histone deacetylase domain"/>
    <property type="match status" value="1"/>
</dbReference>
<feature type="region of interest" description="Disordered" evidence="1">
    <location>
        <begin position="853"/>
        <end position="913"/>
    </location>
</feature>
<feature type="compositionally biased region" description="Acidic residues" evidence="1">
    <location>
        <begin position="994"/>
        <end position="1010"/>
    </location>
</feature>
<evidence type="ECO:0000313" key="4">
    <source>
        <dbReference type="Proteomes" id="UP000041254"/>
    </source>
</evidence>
<protein>
    <recommendedName>
        <fullName evidence="2">Histone deacetylase domain-containing protein</fullName>
    </recommendedName>
</protein>
<dbReference type="Proteomes" id="UP000041254">
    <property type="component" value="Unassembled WGS sequence"/>
</dbReference>
<dbReference type="GO" id="GO:0040029">
    <property type="term" value="P:epigenetic regulation of gene expression"/>
    <property type="evidence" value="ECO:0007669"/>
    <property type="project" value="TreeGrafter"/>
</dbReference>
<feature type="domain" description="Histone deacetylase" evidence="2">
    <location>
        <begin position="329"/>
        <end position="645"/>
    </location>
</feature>
<dbReference type="OrthoDB" id="424012at2759"/>
<feature type="region of interest" description="Disordered" evidence="1">
    <location>
        <begin position="973"/>
        <end position="1019"/>
    </location>
</feature>
<dbReference type="InterPro" id="IPR023801">
    <property type="entry name" value="His_deacetylse_dom"/>
</dbReference>
<dbReference type="AlphaFoldDB" id="A0A0G4GSC7"/>
<evidence type="ECO:0000259" key="2">
    <source>
        <dbReference type="Pfam" id="PF00850"/>
    </source>
</evidence>
<dbReference type="SUPFAM" id="SSF52768">
    <property type="entry name" value="Arginase/deacetylase"/>
    <property type="match status" value="1"/>
</dbReference>
<dbReference type="Pfam" id="PF00850">
    <property type="entry name" value="Hist_deacetyl"/>
    <property type="match status" value="1"/>
</dbReference>
<accession>A0A0G4GSC7</accession>
<dbReference type="VEuPathDB" id="CryptoDB:Vbra_22835"/>
<keyword evidence="4" id="KW-1185">Reference proteome</keyword>
<dbReference type="PANTHER" id="PTHR10625:SF11">
    <property type="entry name" value="HISTONE DEACETYLASE 14, CHLOROPLASTIC"/>
    <property type="match status" value="1"/>
</dbReference>